<dbReference type="GO" id="GO:0015628">
    <property type="term" value="P:protein secretion by the type II secretion system"/>
    <property type="evidence" value="ECO:0007669"/>
    <property type="project" value="InterPro"/>
</dbReference>
<gene>
    <name evidence="12" type="ORF">E4633_00955</name>
</gene>
<evidence type="ECO:0000256" key="10">
    <source>
        <dbReference type="SAM" id="Phobius"/>
    </source>
</evidence>
<dbReference type="NCBIfam" id="TIGR01709">
    <property type="entry name" value="typeII_sec_gspL"/>
    <property type="match status" value="1"/>
</dbReference>
<feature type="domain" description="GspL periplasmic" evidence="11">
    <location>
        <begin position="274"/>
        <end position="400"/>
    </location>
</feature>
<evidence type="ECO:0000256" key="4">
    <source>
        <dbReference type="ARBA" id="ARBA00022475"/>
    </source>
</evidence>
<dbReference type="GO" id="GO:0009276">
    <property type="term" value="C:Gram-negative-bacterium-type cell wall"/>
    <property type="evidence" value="ECO:0007669"/>
    <property type="project" value="InterPro"/>
</dbReference>
<dbReference type="RefSeq" id="WP_135868411.1">
    <property type="nucleotide sequence ID" value="NZ_SRSC01000001.1"/>
</dbReference>
<evidence type="ECO:0000259" key="11">
    <source>
        <dbReference type="Pfam" id="PF12693"/>
    </source>
</evidence>
<keyword evidence="9 10" id="KW-0472">Membrane</keyword>
<protein>
    <submittedName>
        <fullName evidence="12">General secretion pathway protein GspL</fullName>
    </submittedName>
</protein>
<accession>A0A4V3P038</accession>
<evidence type="ECO:0000256" key="2">
    <source>
        <dbReference type="ARBA" id="ARBA00005318"/>
    </source>
</evidence>
<evidence type="ECO:0000256" key="8">
    <source>
        <dbReference type="ARBA" id="ARBA00022989"/>
    </source>
</evidence>
<evidence type="ECO:0000256" key="1">
    <source>
        <dbReference type="ARBA" id="ARBA00004533"/>
    </source>
</evidence>
<dbReference type="InterPro" id="IPR043129">
    <property type="entry name" value="ATPase_NBD"/>
</dbReference>
<keyword evidence="4" id="KW-1003">Cell membrane</keyword>
<comment type="subcellular location">
    <subcellularLocation>
        <location evidence="1">Cell inner membrane</location>
    </subcellularLocation>
</comment>
<evidence type="ECO:0000256" key="7">
    <source>
        <dbReference type="ARBA" id="ARBA00022927"/>
    </source>
</evidence>
<dbReference type="GO" id="GO:0015627">
    <property type="term" value="C:type II protein secretion system complex"/>
    <property type="evidence" value="ECO:0007669"/>
    <property type="project" value="InterPro"/>
</dbReference>
<keyword evidence="7" id="KW-0653">Protein transport</keyword>
<dbReference type="Gene3D" id="3.30.420.380">
    <property type="match status" value="1"/>
</dbReference>
<evidence type="ECO:0000256" key="9">
    <source>
        <dbReference type="ARBA" id="ARBA00023136"/>
    </source>
</evidence>
<comment type="similarity">
    <text evidence="2">Belongs to the GSP L family.</text>
</comment>
<dbReference type="Proteomes" id="UP000306416">
    <property type="component" value="Unassembled WGS sequence"/>
</dbReference>
<keyword evidence="8 10" id="KW-1133">Transmembrane helix</keyword>
<keyword evidence="3" id="KW-0813">Transport</keyword>
<name>A0A4V3P038_9BACT</name>
<reference evidence="12 13" key="1">
    <citation type="submission" date="2019-04" db="EMBL/GenBank/DDBJ databases">
        <title>Geobacter oryzae sp. nov., ferric-reducing bacteria isolated from paddy soil.</title>
        <authorList>
            <person name="Xu Z."/>
            <person name="Masuda Y."/>
            <person name="Itoh H."/>
            <person name="Senoo K."/>
        </authorList>
    </citation>
    <scope>NUCLEOTIDE SEQUENCE [LARGE SCALE GENOMIC DNA]</scope>
    <source>
        <strain evidence="12 13">Red111</strain>
    </source>
</reference>
<dbReference type="InterPro" id="IPR007812">
    <property type="entry name" value="T2SS_protein-GspL"/>
</dbReference>
<dbReference type="EMBL" id="SRSC01000001">
    <property type="protein sequence ID" value="TGU74072.1"/>
    <property type="molecule type" value="Genomic_DNA"/>
</dbReference>
<keyword evidence="6 10" id="KW-0812">Transmembrane</keyword>
<evidence type="ECO:0000313" key="12">
    <source>
        <dbReference type="EMBL" id="TGU74072.1"/>
    </source>
</evidence>
<dbReference type="AlphaFoldDB" id="A0A4V3P038"/>
<evidence type="ECO:0000256" key="3">
    <source>
        <dbReference type="ARBA" id="ARBA00022448"/>
    </source>
</evidence>
<keyword evidence="13" id="KW-1185">Reference proteome</keyword>
<keyword evidence="5" id="KW-0997">Cell inner membrane</keyword>
<evidence type="ECO:0000256" key="6">
    <source>
        <dbReference type="ARBA" id="ARBA00022692"/>
    </source>
</evidence>
<dbReference type="InterPro" id="IPR025691">
    <property type="entry name" value="GspL_pp_dom"/>
</dbReference>
<organism evidence="12 13">
    <name type="scientific">Geomonas terrae</name>
    <dbReference type="NCBI Taxonomy" id="2562681"/>
    <lineage>
        <taxon>Bacteria</taxon>
        <taxon>Pseudomonadati</taxon>
        <taxon>Thermodesulfobacteriota</taxon>
        <taxon>Desulfuromonadia</taxon>
        <taxon>Geobacterales</taxon>
        <taxon>Geobacteraceae</taxon>
        <taxon>Geomonas</taxon>
    </lineage>
</organism>
<comment type="caution">
    <text evidence="12">The sequence shown here is derived from an EMBL/GenBank/DDBJ whole genome shotgun (WGS) entry which is preliminary data.</text>
</comment>
<feature type="transmembrane region" description="Helical" evidence="10">
    <location>
        <begin position="280"/>
        <end position="300"/>
    </location>
</feature>
<evidence type="ECO:0000313" key="13">
    <source>
        <dbReference type="Proteomes" id="UP000306416"/>
    </source>
</evidence>
<dbReference type="SUPFAM" id="SSF53067">
    <property type="entry name" value="Actin-like ATPase domain"/>
    <property type="match status" value="1"/>
</dbReference>
<dbReference type="Pfam" id="PF12693">
    <property type="entry name" value="GspL_C"/>
    <property type="match status" value="1"/>
</dbReference>
<dbReference type="GO" id="GO:0005886">
    <property type="term" value="C:plasma membrane"/>
    <property type="evidence" value="ECO:0007669"/>
    <property type="project" value="UniProtKB-SubCell"/>
</dbReference>
<proteinExistence type="inferred from homology"/>
<sequence length="429" mass="45957">MDMLIVQLKRSELVLASFKAKKGGATFLSAERHPLMGEEGELSRIIAGSSIAAGEHRVVLALPPSSLFMRELELPITDRAKVRELLPLELKGETALDTDQLAFDALPLAGGKVLAVWGKVQDLSEKIALLKEAGLEPEVVTASLFHWEKLAPATGTVAVSDGEALAAYRDGAPIYFRALPPGATEAELTRTIAALELSRELRVDRIISHAPGKLEGDAESPSGKDLFEAFGDDPRASHDLAGAYALAAAVADGSAVNLRRGPLAYTAATEKLYQRLKMSLILAAALVLLIFAESGVRYYLVKRDLTSLDRTITGIYKEVFPTRKKAVDEVAELRSEIKRLEGAKTSSNVLKFLKDLSEVKGEDVGGIYETEVTGNDVRLKGDAKSIQAASDFKGRAAALLEGAEVSETKSRADGSITFTLSGKIKGVSQ</sequence>
<evidence type="ECO:0000256" key="5">
    <source>
        <dbReference type="ARBA" id="ARBA00022519"/>
    </source>
</evidence>